<reference evidence="2 3" key="1">
    <citation type="submission" date="2012-12" db="EMBL/GenBank/DDBJ databases">
        <title>Genome Assembly of Photobacterium sp. AK15.</title>
        <authorList>
            <person name="Khatri I."/>
            <person name="Vaidya B."/>
            <person name="Srinivas T.N.R."/>
            <person name="Subramanian S."/>
            <person name="Pinnaka A."/>
        </authorList>
    </citation>
    <scope>NUCLEOTIDE SEQUENCE [LARGE SCALE GENOMIC DNA]</scope>
    <source>
        <strain evidence="2 3">AK15</strain>
    </source>
</reference>
<gene>
    <name evidence="2" type="ORF">C942_01459</name>
</gene>
<dbReference type="RefSeq" id="WP_007462086.1">
    <property type="nucleotide sequence ID" value="NZ_AMZO01000002.1"/>
</dbReference>
<dbReference type="PANTHER" id="PTHR16222:SF17">
    <property type="entry name" value="SELENOPROTEIN J"/>
    <property type="match status" value="1"/>
</dbReference>
<dbReference type="EMBL" id="AMZO01000002">
    <property type="protein sequence ID" value="ELR67530.1"/>
    <property type="molecule type" value="Genomic_DNA"/>
</dbReference>
<evidence type="ECO:0000313" key="3">
    <source>
        <dbReference type="Proteomes" id="UP000011134"/>
    </source>
</evidence>
<dbReference type="Gene3D" id="1.10.4080.10">
    <property type="entry name" value="ADP-ribosylation/Crystallin J1"/>
    <property type="match status" value="1"/>
</dbReference>
<dbReference type="InterPro" id="IPR036705">
    <property type="entry name" value="Ribosyl_crysJ1_sf"/>
</dbReference>
<dbReference type="Pfam" id="PF03747">
    <property type="entry name" value="ADP_ribosyl_GH"/>
    <property type="match status" value="1"/>
</dbReference>
<keyword evidence="3" id="KW-1185">Reference proteome</keyword>
<keyword evidence="1" id="KW-0460">Magnesium</keyword>
<dbReference type="PANTHER" id="PTHR16222">
    <property type="entry name" value="ADP-RIBOSYLGLYCOHYDROLASE"/>
    <property type="match status" value="1"/>
</dbReference>
<dbReference type="Proteomes" id="UP000011134">
    <property type="component" value="Unassembled WGS sequence"/>
</dbReference>
<keyword evidence="1" id="KW-0479">Metal-binding</keyword>
<organism evidence="2 3">
    <name type="scientific">Photobacterium marinum</name>
    <dbReference type="NCBI Taxonomy" id="1056511"/>
    <lineage>
        <taxon>Bacteria</taxon>
        <taxon>Pseudomonadati</taxon>
        <taxon>Pseudomonadota</taxon>
        <taxon>Gammaproteobacteria</taxon>
        <taxon>Vibrionales</taxon>
        <taxon>Vibrionaceae</taxon>
        <taxon>Photobacterium</taxon>
    </lineage>
</organism>
<comment type="cofactor">
    <cofactor evidence="1">
        <name>Mg(2+)</name>
        <dbReference type="ChEBI" id="CHEBI:18420"/>
    </cofactor>
    <text evidence="1">Binds 2 magnesium ions per subunit.</text>
</comment>
<dbReference type="AlphaFoldDB" id="L8JFB8"/>
<dbReference type="GO" id="GO:0046872">
    <property type="term" value="F:metal ion binding"/>
    <property type="evidence" value="ECO:0007669"/>
    <property type="project" value="UniProtKB-KW"/>
</dbReference>
<dbReference type="GO" id="GO:0016787">
    <property type="term" value="F:hydrolase activity"/>
    <property type="evidence" value="ECO:0007669"/>
    <property type="project" value="UniProtKB-KW"/>
</dbReference>
<sequence>MAQRYAALMGALVADAASMGTHWIYSPERVSMLSNLPHFPFIQPDTSHYEGVEGYYAHDKLTAGELTAYGEWLALYIRLLSQPDISTRNIQQQILDYFGPGGEFIGYIDSPTKALLLTLFSLMPDEWPDDSGSDDDQNPALCSIPALVSLKLPSEQLDLEIERIVGITHQNETALACAKAFASALNEALRSRRMEPVLNVLKIKSPEAIRDNIEQVRNLSVEQNELSYVLTIVNQACHLADSLPLAAWILQNSESYTEAIRMNILASGDSCGRGILVGALAGACYGFGDEKGIPISWVTTLQDGEALAEDIEALLKKSGLILT</sequence>
<name>L8JFB8_9GAMM</name>
<protein>
    <submittedName>
        <fullName evidence="2">ADP-ribosylglycohydrolase</fullName>
    </submittedName>
</protein>
<dbReference type="SUPFAM" id="SSF101478">
    <property type="entry name" value="ADP-ribosylglycohydrolase"/>
    <property type="match status" value="1"/>
</dbReference>
<feature type="binding site" evidence="1">
    <location>
        <position position="269"/>
    </location>
    <ligand>
        <name>Mg(2+)</name>
        <dbReference type="ChEBI" id="CHEBI:18420"/>
        <label>1</label>
    </ligand>
</feature>
<proteinExistence type="predicted"/>
<accession>L8JFB8</accession>
<dbReference type="InterPro" id="IPR005502">
    <property type="entry name" value="Ribosyl_crysJ1"/>
</dbReference>
<dbReference type="PATRIC" id="fig|1056511.3.peg.532"/>
<comment type="caution">
    <text evidence="2">The sequence shown here is derived from an EMBL/GenBank/DDBJ whole genome shotgun (WGS) entry which is preliminary data.</text>
</comment>
<keyword evidence="2" id="KW-0378">Hydrolase</keyword>
<dbReference type="OrthoDB" id="6193578at2"/>
<evidence type="ECO:0000256" key="1">
    <source>
        <dbReference type="PIRSR" id="PIRSR605502-1"/>
    </source>
</evidence>
<dbReference type="InterPro" id="IPR050792">
    <property type="entry name" value="ADP-ribosylglycohydrolase"/>
</dbReference>
<evidence type="ECO:0000313" key="2">
    <source>
        <dbReference type="EMBL" id="ELR67530.1"/>
    </source>
</evidence>